<gene>
    <name evidence="1" type="ORF">BG015_010789</name>
</gene>
<dbReference type="OrthoDB" id="2341665at2759"/>
<evidence type="ECO:0000313" key="1">
    <source>
        <dbReference type="EMBL" id="KAF9147540.1"/>
    </source>
</evidence>
<proteinExistence type="predicted"/>
<dbReference type="AlphaFoldDB" id="A0A9P5RW99"/>
<sequence length="166" mass="19476">MTVSPRKQMGAHIQNLLNKSSNVETVGQIYIIYERLDPFKWLPGKDHSKTHPTFKHWMLVIHLGDEKIKLHFGEYGKEVGVGMVMVSPYDPNVDPTKRYFLANISISTETLYSHIQDMFNECTKYSLTHNNCQHFVQKVVAHFERFLFNQDPHIHKREDMARSRAF</sequence>
<keyword evidence="2" id="KW-1185">Reference proteome</keyword>
<accession>A0A9P5RW99</accession>
<dbReference type="Proteomes" id="UP000748756">
    <property type="component" value="Unassembled WGS sequence"/>
</dbReference>
<protein>
    <submittedName>
        <fullName evidence="1">Uncharacterized protein</fullName>
    </submittedName>
</protein>
<dbReference type="EMBL" id="JAAAUQ010000794">
    <property type="protein sequence ID" value="KAF9147540.1"/>
    <property type="molecule type" value="Genomic_DNA"/>
</dbReference>
<name>A0A9P5RW99_9FUNG</name>
<evidence type="ECO:0000313" key="2">
    <source>
        <dbReference type="Proteomes" id="UP000748756"/>
    </source>
</evidence>
<comment type="caution">
    <text evidence="1">The sequence shown here is derived from an EMBL/GenBank/DDBJ whole genome shotgun (WGS) entry which is preliminary data.</text>
</comment>
<organism evidence="1 2">
    <name type="scientific">Linnemannia schmuckeri</name>
    <dbReference type="NCBI Taxonomy" id="64567"/>
    <lineage>
        <taxon>Eukaryota</taxon>
        <taxon>Fungi</taxon>
        <taxon>Fungi incertae sedis</taxon>
        <taxon>Mucoromycota</taxon>
        <taxon>Mortierellomycotina</taxon>
        <taxon>Mortierellomycetes</taxon>
        <taxon>Mortierellales</taxon>
        <taxon>Mortierellaceae</taxon>
        <taxon>Linnemannia</taxon>
    </lineage>
</organism>
<reference evidence="1" key="1">
    <citation type="journal article" date="2020" name="Fungal Divers.">
        <title>Resolving the Mortierellaceae phylogeny through synthesis of multi-gene phylogenetics and phylogenomics.</title>
        <authorList>
            <person name="Vandepol N."/>
            <person name="Liber J."/>
            <person name="Desiro A."/>
            <person name="Na H."/>
            <person name="Kennedy M."/>
            <person name="Barry K."/>
            <person name="Grigoriev I.V."/>
            <person name="Miller A.N."/>
            <person name="O'Donnell K."/>
            <person name="Stajich J.E."/>
            <person name="Bonito G."/>
        </authorList>
    </citation>
    <scope>NUCLEOTIDE SEQUENCE</scope>
    <source>
        <strain evidence="1">NRRL 6426</strain>
    </source>
</reference>